<proteinExistence type="predicted"/>
<feature type="region of interest" description="Disordered" evidence="1">
    <location>
        <begin position="205"/>
        <end position="225"/>
    </location>
</feature>
<sequence length="277" mass="29580">MLSGTSFSLDASTSASCDPASAALASTSPVSLAKHSSPPAWSPYAPDKEPEAATEPSLDKNMAKRTGGKDDRATSAHDTHDGTERHPVASSRNEYWTVRLQHSARGSSSTFSLEPIQLAARIASDNLGRRAEVVRYQIPANTRLAIDSDTSQASSEHRQDELHPTPELLRGAVELRATCLQLEGRSMPVGHSQLGVQLHHFSASRKQTETSSFASPPPRGRALRPGATKNFRITCSGDPARTIFKTTNRQAASSSSSSRGKHRHASLSTGAVARCCA</sequence>
<comment type="caution">
    <text evidence="2">The sequence shown here is derived from an EMBL/GenBank/DDBJ whole genome shotgun (WGS) entry which is preliminary data.</text>
</comment>
<evidence type="ECO:0000313" key="3">
    <source>
        <dbReference type="Proteomes" id="UP001189429"/>
    </source>
</evidence>
<evidence type="ECO:0000313" key="2">
    <source>
        <dbReference type="EMBL" id="CAK0837074.1"/>
    </source>
</evidence>
<reference evidence="2" key="1">
    <citation type="submission" date="2023-10" db="EMBL/GenBank/DDBJ databases">
        <authorList>
            <person name="Chen Y."/>
            <person name="Shah S."/>
            <person name="Dougan E. K."/>
            <person name="Thang M."/>
            <person name="Chan C."/>
        </authorList>
    </citation>
    <scope>NUCLEOTIDE SEQUENCE [LARGE SCALE GENOMIC DNA]</scope>
</reference>
<gene>
    <name evidence="2" type="ORF">PCOR1329_LOCUS33366</name>
</gene>
<keyword evidence="3" id="KW-1185">Reference proteome</keyword>
<dbReference type="Proteomes" id="UP001189429">
    <property type="component" value="Unassembled WGS sequence"/>
</dbReference>
<feature type="compositionally biased region" description="Basic and acidic residues" evidence="1">
    <location>
        <begin position="46"/>
        <end position="87"/>
    </location>
</feature>
<dbReference type="EMBL" id="CAUYUJ010014002">
    <property type="protein sequence ID" value="CAK0837074.1"/>
    <property type="molecule type" value="Genomic_DNA"/>
</dbReference>
<feature type="compositionally biased region" description="Polar residues" evidence="1">
    <location>
        <begin position="1"/>
        <end position="16"/>
    </location>
</feature>
<organism evidence="2 3">
    <name type="scientific">Prorocentrum cordatum</name>
    <dbReference type="NCBI Taxonomy" id="2364126"/>
    <lineage>
        <taxon>Eukaryota</taxon>
        <taxon>Sar</taxon>
        <taxon>Alveolata</taxon>
        <taxon>Dinophyceae</taxon>
        <taxon>Prorocentrales</taxon>
        <taxon>Prorocentraceae</taxon>
        <taxon>Prorocentrum</taxon>
    </lineage>
</organism>
<name>A0ABN9SWY1_9DINO</name>
<feature type="non-terminal residue" evidence="2">
    <location>
        <position position="277"/>
    </location>
</feature>
<feature type="region of interest" description="Disordered" evidence="1">
    <location>
        <begin position="1"/>
        <end position="94"/>
    </location>
</feature>
<protein>
    <submittedName>
        <fullName evidence="2">Uncharacterized protein</fullName>
    </submittedName>
</protein>
<accession>A0ABN9SWY1</accession>
<evidence type="ECO:0000256" key="1">
    <source>
        <dbReference type="SAM" id="MobiDB-lite"/>
    </source>
</evidence>
<feature type="region of interest" description="Disordered" evidence="1">
    <location>
        <begin position="245"/>
        <end position="277"/>
    </location>
</feature>